<accession>A0A2V1DYY1</accession>
<protein>
    <submittedName>
        <fullName evidence="1">Uncharacterized protein</fullName>
    </submittedName>
</protein>
<name>A0A2V1DYY1_9PLEO</name>
<dbReference type="AlphaFoldDB" id="A0A2V1DYY1"/>
<evidence type="ECO:0000313" key="2">
    <source>
        <dbReference type="Proteomes" id="UP000244855"/>
    </source>
</evidence>
<dbReference type="Proteomes" id="UP000244855">
    <property type="component" value="Unassembled WGS sequence"/>
</dbReference>
<reference evidence="1 2" key="1">
    <citation type="journal article" date="2018" name="Sci. Rep.">
        <title>Comparative genomics provides insights into the lifestyle and reveals functional heterogeneity of dark septate endophytic fungi.</title>
        <authorList>
            <person name="Knapp D.G."/>
            <person name="Nemeth J.B."/>
            <person name="Barry K."/>
            <person name="Hainaut M."/>
            <person name="Henrissat B."/>
            <person name="Johnson J."/>
            <person name="Kuo A."/>
            <person name="Lim J.H.P."/>
            <person name="Lipzen A."/>
            <person name="Nolan M."/>
            <person name="Ohm R.A."/>
            <person name="Tamas L."/>
            <person name="Grigoriev I.V."/>
            <person name="Spatafora J.W."/>
            <person name="Nagy L.G."/>
            <person name="Kovacs G.M."/>
        </authorList>
    </citation>
    <scope>NUCLEOTIDE SEQUENCE [LARGE SCALE GENOMIC DNA]</scope>
    <source>
        <strain evidence="1 2">DSE2036</strain>
    </source>
</reference>
<dbReference type="EMBL" id="KZ805334">
    <property type="protein sequence ID" value="PVI03236.1"/>
    <property type="molecule type" value="Genomic_DNA"/>
</dbReference>
<dbReference type="OrthoDB" id="6140501at2759"/>
<proteinExistence type="predicted"/>
<sequence length="1023" mass="109074">MNVQLSFDLGQVLGKSQNVPALSTVADISANLGVKNSSASPSPDPAQTGSVNAYFGHPKHSVFMIYQAGTEQGSNQNYACFAIASQVPFNLTQLQASLELNKTANAGVVVAVESSTRDDFTSYQTAGTLSPTPVSSSKTVPLALYVPAGLTYLRLRAASTVGGDNTSGLAYSNLVLLGSLVPAMGSVLTSPAPIDPQTTQTPSTPDTFIISYDLGHTADFAQRVGVIGVATNGVTSILGTNAPTPTDGEVERHAPFSSVGLSDDGQKAFRLFNFGTQQGANQNYLWALISNKLPLIIQAITFSFNPSVAGSSAISLAATTASSESATTIISPNTLALAVEASVTADFQNPVTLGSVPISIGSGPTSTAIVTTALLPRGFSFIRFRATTPTPMGNATDNIAFTNISIKCAPVQDSWQQIGAGPVRSVLTYSNMLFSVSDTDGSIWQYLGDPNSWTRIGDAADQFVGCEGGLYSLTCNLGAAGASSAIKQWNQLDGQWDDIGPTTPGLKLKYLLTGFKTLFGVDTTNTLWTGASPTTWVRLGGPFSNVVATDQYCFAIPFNGQVVQKLPVEGSTQWTNIGGPTGMSSLFAAGNALYTLNGTGALFRWSGQGTYWTLIDQGPFQRLALGGDSVDLLGITGDGLAVLLLAAANGDGSGPLRWDFVGQNMTGLCANRLWLAGVREDGRVFLYFWQQQSSGADPTVASITSDRIEALRLPFTFPGPPQISDNWVWQYHTADSLFAGYDGSVQATLKAGGESVSVALPAKHYERNEMSTIGLQIPYLPDGDVMPLASLELIALNSFNPFYTDHWTVDWIEMWDLRSNVKYFFQLGADVPVVEPGGGPVNPLFASPTMTTRVDRPPSYARVLIWSYLGLDVAVGHASITIPDPEGGPDIYISWWPGSEGRTNLPFLPLTFSAPANNDQTWNDDRYLEGTEPEFVLPVFGIDGTAVKNWWKGFNVPGAKWNAYSTNCSTVVYLALLNGGVIPNSWKPRLAIPTPWTPTTVMKLVMALVTKDYPIWVNKDKFD</sequence>
<keyword evidence="2" id="KW-1185">Reference proteome</keyword>
<evidence type="ECO:0000313" key="1">
    <source>
        <dbReference type="EMBL" id="PVI03236.1"/>
    </source>
</evidence>
<gene>
    <name evidence="1" type="ORF">DM02DRAFT_670026</name>
</gene>
<organism evidence="1 2">
    <name type="scientific">Periconia macrospinosa</name>
    <dbReference type="NCBI Taxonomy" id="97972"/>
    <lineage>
        <taxon>Eukaryota</taxon>
        <taxon>Fungi</taxon>
        <taxon>Dikarya</taxon>
        <taxon>Ascomycota</taxon>
        <taxon>Pezizomycotina</taxon>
        <taxon>Dothideomycetes</taxon>
        <taxon>Pleosporomycetidae</taxon>
        <taxon>Pleosporales</taxon>
        <taxon>Massarineae</taxon>
        <taxon>Periconiaceae</taxon>
        <taxon>Periconia</taxon>
    </lineage>
</organism>